<name>A0A5C1QLB4_9SPIO</name>
<dbReference type="CDD" id="cd07361">
    <property type="entry name" value="MEMO_like"/>
    <property type="match status" value="1"/>
</dbReference>
<accession>A0A5C1QLB4</accession>
<dbReference type="EMBL" id="CP036150">
    <property type="protein sequence ID" value="QEN07404.1"/>
    <property type="molecule type" value="Genomic_DNA"/>
</dbReference>
<dbReference type="OrthoDB" id="9785549at2"/>
<dbReference type="Pfam" id="PF01875">
    <property type="entry name" value="Memo"/>
    <property type="match status" value="1"/>
</dbReference>
<evidence type="ECO:0000313" key="3">
    <source>
        <dbReference type="Proteomes" id="UP000324209"/>
    </source>
</evidence>
<dbReference type="PANTHER" id="PTHR11060:SF0">
    <property type="entry name" value="PROTEIN MEMO1"/>
    <property type="match status" value="1"/>
</dbReference>
<evidence type="ECO:0000313" key="2">
    <source>
        <dbReference type="EMBL" id="QEN07404.1"/>
    </source>
</evidence>
<proteinExistence type="inferred from homology"/>
<sequence length="274" mass="30667">MDIRKMMLPEGWYPHNPHHAELQIDNWKRNIQPLNKKIVSGIGPHAGWFFSGKQAFQLVSSIPKETQLLIIAGGHLNRGLKNRILNFANFETPFGSLKLDKEASNALCSDFTSDYDSDNTVEIYLPLIKYIFPHIKILPVRLTPETSAVQWGVACQNYCRNHNISAFFLGSTDLSHYGNRFGYTEFGDDLQSRRIVKSYDQQFLDSLCVMNTDLSLEIVESHHTACSAGAALGACGFAQSAGIEGGEIIEQRYSYDLIPDDSNEFVGYGTVAYS</sequence>
<dbReference type="InterPro" id="IPR002737">
    <property type="entry name" value="MEMO1_fam"/>
</dbReference>
<gene>
    <name evidence="2" type="primary">amrB</name>
    <name evidence="2" type="ORF">EXM22_05140</name>
</gene>
<comment type="similarity">
    <text evidence="1">Belongs to the MEMO1 family.</text>
</comment>
<dbReference type="RefSeq" id="WP_149485484.1">
    <property type="nucleotide sequence ID" value="NZ_CP036150.1"/>
</dbReference>
<dbReference type="AlphaFoldDB" id="A0A5C1QLB4"/>
<evidence type="ECO:0000256" key="1">
    <source>
        <dbReference type="ARBA" id="ARBA00006315"/>
    </source>
</evidence>
<protein>
    <submittedName>
        <fullName evidence="2">AmmeMemoRadiSam system protein B</fullName>
    </submittedName>
</protein>
<keyword evidence="3" id="KW-1185">Reference proteome</keyword>
<dbReference type="Proteomes" id="UP000324209">
    <property type="component" value="Chromosome"/>
</dbReference>
<dbReference type="NCBIfam" id="TIGR04336">
    <property type="entry name" value="AmmeMemoSam_B"/>
    <property type="match status" value="1"/>
</dbReference>
<reference evidence="2 3" key="1">
    <citation type="submission" date="2019-02" db="EMBL/GenBank/DDBJ databases">
        <title>Complete Genome Sequence and Methylome Analysis of free living Spirochaetas.</title>
        <authorList>
            <person name="Fomenkov A."/>
            <person name="Dubinina G."/>
            <person name="Leshcheva N."/>
            <person name="Mikheeva N."/>
            <person name="Grabovich M."/>
            <person name="Vincze T."/>
            <person name="Roberts R.J."/>
        </authorList>
    </citation>
    <scope>NUCLEOTIDE SEQUENCE [LARGE SCALE GENOMIC DNA]</scope>
    <source>
        <strain evidence="2 3">K2</strain>
    </source>
</reference>
<dbReference type="KEGG" id="ock:EXM22_05140"/>
<dbReference type="PANTHER" id="PTHR11060">
    <property type="entry name" value="PROTEIN MEMO1"/>
    <property type="match status" value="1"/>
</dbReference>
<organism evidence="2 3">
    <name type="scientific">Oceanispirochaeta crateris</name>
    <dbReference type="NCBI Taxonomy" id="2518645"/>
    <lineage>
        <taxon>Bacteria</taxon>
        <taxon>Pseudomonadati</taxon>
        <taxon>Spirochaetota</taxon>
        <taxon>Spirochaetia</taxon>
        <taxon>Spirochaetales</taxon>
        <taxon>Spirochaetaceae</taxon>
        <taxon>Oceanispirochaeta</taxon>
    </lineage>
</organism>
<dbReference type="Gene3D" id="3.40.830.10">
    <property type="entry name" value="LigB-like"/>
    <property type="match status" value="1"/>
</dbReference>